<dbReference type="SMART" id="SM00967">
    <property type="entry name" value="SpoU_sub_bind"/>
    <property type="match status" value="1"/>
</dbReference>
<keyword evidence="2" id="KW-0489">Methyltransferase</keyword>
<evidence type="ECO:0000256" key="2">
    <source>
        <dbReference type="ARBA" id="ARBA00022603"/>
    </source>
</evidence>
<reference evidence="5 6" key="1">
    <citation type="submission" date="2013-02" db="EMBL/GenBank/DDBJ databases">
        <title>The Genome Sequence of Enterococcus pallens BAA-351.</title>
        <authorList>
            <consortium name="The Broad Institute Genome Sequencing Platform"/>
            <consortium name="The Broad Institute Genome Sequencing Center for Infectious Disease"/>
            <person name="Earl A.M."/>
            <person name="Gilmore M.S."/>
            <person name="Lebreton F."/>
            <person name="Walker B."/>
            <person name="Young S.K."/>
            <person name="Zeng Q."/>
            <person name="Gargeya S."/>
            <person name="Fitzgerald M."/>
            <person name="Haas B."/>
            <person name="Abouelleil A."/>
            <person name="Alvarado L."/>
            <person name="Arachchi H.M."/>
            <person name="Berlin A.M."/>
            <person name="Chapman S.B."/>
            <person name="Dewar J."/>
            <person name="Goldberg J."/>
            <person name="Griggs A."/>
            <person name="Gujja S."/>
            <person name="Hansen M."/>
            <person name="Howarth C."/>
            <person name="Imamovic A."/>
            <person name="Larimer J."/>
            <person name="McCowan C."/>
            <person name="Murphy C."/>
            <person name="Neiman D."/>
            <person name="Pearson M."/>
            <person name="Priest M."/>
            <person name="Roberts A."/>
            <person name="Saif S."/>
            <person name="Shea T."/>
            <person name="Sisk P."/>
            <person name="Sykes S."/>
            <person name="Wortman J."/>
            <person name="Nusbaum C."/>
            <person name="Birren B."/>
        </authorList>
    </citation>
    <scope>NUCLEOTIDE SEQUENCE [LARGE SCALE GENOMIC DNA]</scope>
    <source>
        <strain evidence="5 6">ATCC BAA-351</strain>
    </source>
</reference>
<evidence type="ECO:0000259" key="4">
    <source>
        <dbReference type="SMART" id="SM00967"/>
    </source>
</evidence>
<dbReference type="AlphaFoldDB" id="R2SEH0"/>
<dbReference type="CDD" id="cd18095">
    <property type="entry name" value="SpoU-like_rRNA-MTase"/>
    <property type="match status" value="1"/>
</dbReference>
<dbReference type="EMBL" id="AJAQ01000050">
    <property type="protein sequence ID" value="EOH86534.1"/>
    <property type="molecule type" value="Genomic_DNA"/>
</dbReference>
<dbReference type="PANTHER" id="PTHR43191">
    <property type="entry name" value="RRNA METHYLTRANSFERASE 3"/>
    <property type="match status" value="1"/>
</dbReference>
<accession>R2SEH0</accession>
<dbReference type="InterPro" id="IPR001537">
    <property type="entry name" value="SpoU_MeTrfase"/>
</dbReference>
<dbReference type="GO" id="GO:0006396">
    <property type="term" value="P:RNA processing"/>
    <property type="evidence" value="ECO:0007669"/>
    <property type="project" value="InterPro"/>
</dbReference>
<feature type="domain" description="RNA 2-O ribose methyltransferase substrate binding" evidence="4">
    <location>
        <begin position="31"/>
        <end position="102"/>
    </location>
</feature>
<dbReference type="STRING" id="160454.RV10_GL003486"/>
<dbReference type="SUPFAM" id="SSF75217">
    <property type="entry name" value="alpha/beta knot"/>
    <property type="match status" value="1"/>
</dbReference>
<dbReference type="GO" id="GO:0008173">
    <property type="term" value="F:RNA methyltransferase activity"/>
    <property type="evidence" value="ECO:0007669"/>
    <property type="project" value="InterPro"/>
</dbReference>
<dbReference type="Gene3D" id="3.40.1280.10">
    <property type="match status" value="1"/>
</dbReference>
<organism evidence="5 6">
    <name type="scientific">Enterococcus pallens ATCC BAA-351</name>
    <dbReference type="NCBI Taxonomy" id="1158607"/>
    <lineage>
        <taxon>Bacteria</taxon>
        <taxon>Bacillati</taxon>
        <taxon>Bacillota</taxon>
        <taxon>Bacilli</taxon>
        <taxon>Lactobacillales</taxon>
        <taxon>Enterococcaceae</taxon>
        <taxon>Enterococcus</taxon>
    </lineage>
</organism>
<keyword evidence="3" id="KW-0808">Transferase</keyword>
<proteinExistence type="inferred from homology"/>
<gene>
    <name evidence="5" type="ORF">UAU_04974</name>
</gene>
<dbReference type="InterPro" id="IPR013123">
    <property type="entry name" value="SpoU_subst-bd"/>
</dbReference>
<dbReference type="Pfam" id="PF22435">
    <property type="entry name" value="MRM3-like_sub_bind"/>
    <property type="match status" value="1"/>
</dbReference>
<dbReference type="Proteomes" id="UP000013782">
    <property type="component" value="Unassembled WGS sequence"/>
</dbReference>
<dbReference type="eggNOG" id="COG0566">
    <property type="taxonomic scope" value="Bacteria"/>
</dbReference>
<dbReference type="InterPro" id="IPR029028">
    <property type="entry name" value="Alpha/beta_knot_MTases"/>
</dbReference>
<dbReference type="InterPro" id="IPR051259">
    <property type="entry name" value="rRNA_Methyltransferase"/>
</dbReference>
<dbReference type="HOGENOM" id="CLU_021322_3_2_9"/>
<dbReference type="InterPro" id="IPR029026">
    <property type="entry name" value="tRNA_m1G_MTases_N"/>
</dbReference>
<dbReference type="GO" id="GO:0032259">
    <property type="term" value="P:methylation"/>
    <property type="evidence" value="ECO:0007669"/>
    <property type="project" value="UniProtKB-KW"/>
</dbReference>
<comment type="similarity">
    <text evidence="1">Belongs to the class IV-like SAM-binding methyltransferase superfamily. RNA methyltransferase TrmH family.</text>
</comment>
<dbReference type="InterPro" id="IPR053888">
    <property type="entry name" value="MRM3-like_sub_bind"/>
</dbReference>
<dbReference type="InterPro" id="IPR029064">
    <property type="entry name" value="Ribosomal_eL30-like_sf"/>
</dbReference>
<protein>
    <recommendedName>
        <fullName evidence="4">RNA 2-O ribose methyltransferase substrate binding domain-containing protein</fullName>
    </recommendedName>
</protein>
<dbReference type="Pfam" id="PF00588">
    <property type="entry name" value="SpoU_methylase"/>
    <property type="match status" value="1"/>
</dbReference>
<dbReference type="SUPFAM" id="SSF55315">
    <property type="entry name" value="L30e-like"/>
    <property type="match status" value="1"/>
</dbReference>
<evidence type="ECO:0000256" key="1">
    <source>
        <dbReference type="ARBA" id="ARBA00007228"/>
    </source>
</evidence>
<dbReference type="GO" id="GO:0003723">
    <property type="term" value="F:RNA binding"/>
    <property type="evidence" value="ECO:0007669"/>
    <property type="project" value="InterPro"/>
</dbReference>
<evidence type="ECO:0000313" key="5">
    <source>
        <dbReference type="EMBL" id="EOH86534.1"/>
    </source>
</evidence>
<dbReference type="PANTHER" id="PTHR43191:SF2">
    <property type="entry name" value="RRNA METHYLTRANSFERASE 3, MITOCHONDRIAL"/>
    <property type="match status" value="1"/>
</dbReference>
<keyword evidence="6" id="KW-1185">Reference proteome</keyword>
<dbReference type="GO" id="GO:0005737">
    <property type="term" value="C:cytoplasm"/>
    <property type="evidence" value="ECO:0007669"/>
    <property type="project" value="UniProtKB-ARBA"/>
</dbReference>
<sequence>MKEIQSIKNPLIKETKKLQQKKYRQQTNSYMLEGFHLVQEAFHAGAAIQEIFVNQRGHKEWSDWLEERYPEYYLVSDEILKTLADQPTPQGMIAVVSMTEGSMEQFDGAWLLLDQVQDPGNVGTMIRTADAAGFSGVVLGEGTVDLYNPKTLRSMQGSHFHLTVVSRKLEELIPELQAQQIPVYGTALDKDAKNYRTVEAQANFALVMGNEGQGMNPDILAMTDANLYIPIKGQAESLNVAVAAGILMFKLVK</sequence>
<name>R2SEH0_9ENTE</name>
<evidence type="ECO:0000313" key="6">
    <source>
        <dbReference type="Proteomes" id="UP000013782"/>
    </source>
</evidence>
<dbReference type="PATRIC" id="fig|1158607.3.peg.4960"/>
<dbReference type="OrthoDB" id="9785673at2"/>
<dbReference type="RefSeq" id="WP_010759903.1">
    <property type="nucleotide sequence ID" value="NZ_ASWD01000003.1"/>
</dbReference>
<dbReference type="Gene3D" id="3.30.1330.30">
    <property type="match status" value="1"/>
</dbReference>
<comment type="caution">
    <text evidence="5">The sequence shown here is derived from an EMBL/GenBank/DDBJ whole genome shotgun (WGS) entry which is preliminary data.</text>
</comment>
<evidence type="ECO:0000256" key="3">
    <source>
        <dbReference type="ARBA" id="ARBA00022679"/>
    </source>
</evidence>